<dbReference type="AlphaFoldDB" id="A0A811UQ99"/>
<reference evidence="1" key="1">
    <citation type="submission" date="2020-11" db="EMBL/GenBank/DDBJ databases">
        <authorList>
            <person name="Whitehead M."/>
        </authorList>
    </citation>
    <scope>NUCLEOTIDE SEQUENCE</scope>
    <source>
        <strain evidence="1">EGII</strain>
    </source>
</reference>
<feature type="non-terminal residue" evidence="1">
    <location>
        <position position="51"/>
    </location>
</feature>
<name>A0A811UQ99_CERCA</name>
<dbReference type="EMBL" id="CAJHJT010000023">
    <property type="protein sequence ID" value="CAD7000914.1"/>
    <property type="molecule type" value="Genomic_DNA"/>
</dbReference>
<evidence type="ECO:0000313" key="1">
    <source>
        <dbReference type="EMBL" id="CAD7000914.1"/>
    </source>
</evidence>
<dbReference type="Proteomes" id="UP000606786">
    <property type="component" value="Unassembled WGS sequence"/>
</dbReference>
<evidence type="ECO:0000313" key="2">
    <source>
        <dbReference type="Proteomes" id="UP000606786"/>
    </source>
</evidence>
<proteinExistence type="predicted"/>
<sequence>MLLLAINVDDIVVFPNGEKSTQRIKNELSSRLKMKTSSVLGMRVQRDMVNN</sequence>
<gene>
    <name evidence="1" type="ORF">CCAP1982_LOCUS9389</name>
</gene>
<comment type="caution">
    <text evidence="1">The sequence shown here is derived from an EMBL/GenBank/DDBJ whole genome shotgun (WGS) entry which is preliminary data.</text>
</comment>
<organism evidence="1 2">
    <name type="scientific">Ceratitis capitata</name>
    <name type="common">Mediterranean fruit fly</name>
    <name type="synonym">Tephritis capitata</name>
    <dbReference type="NCBI Taxonomy" id="7213"/>
    <lineage>
        <taxon>Eukaryota</taxon>
        <taxon>Metazoa</taxon>
        <taxon>Ecdysozoa</taxon>
        <taxon>Arthropoda</taxon>
        <taxon>Hexapoda</taxon>
        <taxon>Insecta</taxon>
        <taxon>Pterygota</taxon>
        <taxon>Neoptera</taxon>
        <taxon>Endopterygota</taxon>
        <taxon>Diptera</taxon>
        <taxon>Brachycera</taxon>
        <taxon>Muscomorpha</taxon>
        <taxon>Tephritoidea</taxon>
        <taxon>Tephritidae</taxon>
        <taxon>Ceratitis</taxon>
        <taxon>Ceratitis</taxon>
    </lineage>
</organism>
<accession>A0A811UQ99</accession>
<protein>
    <submittedName>
        <fullName evidence="1">(Mediterranean fruit fly) hypothetical protein</fullName>
    </submittedName>
</protein>
<keyword evidence="2" id="KW-1185">Reference proteome</keyword>